<name>A0A375HZG0_9ACTN</name>
<reference evidence="2" key="1">
    <citation type="submission" date="2018-02" db="EMBL/GenBank/DDBJ databases">
        <authorList>
            <person name="Hornung B."/>
        </authorList>
    </citation>
    <scope>NUCLEOTIDE SEQUENCE [LARGE SCALE GENOMIC DNA]</scope>
</reference>
<keyword evidence="2" id="KW-1185">Reference proteome</keyword>
<dbReference type="Proteomes" id="UP000265962">
    <property type="component" value="Unassembled WGS sequence"/>
</dbReference>
<dbReference type="InterPro" id="IPR025234">
    <property type="entry name" value="YjzH-like"/>
</dbReference>
<proteinExistence type="predicted"/>
<evidence type="ECO:0008006" key="3">
    <source>
        <dbReference type="Google" id="ProtNLM"/>
    </source>
</evidence>
<gene>
    <name evidence="1" type="ORF">PROPJV5_0890</name>
</gene>
<protein>
    <recommendedName>
        <fullName evidence="3">DUF4177 domain-containing protein</fullName>
    </recommendedName>
</protein>
<evidence type="ECO:0000313" key="2">
    <source>
        <dbReference type="Proteomes" id="UP000265962"/>
    </source>
</evidence>
<dbReference type="Pfam" id="PF13783">
    <property type="entry name" value="DUF4177"/>
    <property type="match status" value="1"/>
</dbReference>
<sequence length="70" mass="7564">MSDNGTADVTKWEYFTAPVLSHVAQQILNNFGADGWELVQLVPGPEAAPANDGMPAAVNYVGFFKRPVRS</sequence>
<dbReference type="OrthoDB" id="3215124at2"/>
<evidence type="ECO:0000313" key="1">
    <source>
        <dbReference type="EMBL" id="SPF67934.1"/>
    </source>
</evidence>
<organism evidence="1 2">
    <name type="scientific">Propionibacterium ruminifibrarum</name>
    <dbReference type="NCBI Taxonomy" id="1962131"/>
    <lineage>
        <taxon>Bacteria</taxon>
        <taxon>Bacillati</taxon>
        <taxon>Actinomycetota</taxon>
        <taxon>Actinomycetes</taxon>
        <taxon>Propionibacteriales</taxon>
        <taxon>Propionibacteriaceae</taxon>
        <taxon>Propionibacterium</taxon>
    </lineage>
</organism>
<dbReference type="AlphaFoldDB" id="A0A375HZG0"/>
<dbReference type="EMBL" id="OMOH01000003">
    <property type="protein sequence ID" value="SPF67934.1"/>
    <property type="molecule type" value="Genomic_DNA"/>
</dbReference>
<accession>A0A375HZG0</accession>